<proteinExistence type="predicted"/>
<gene>
    <name evidence="3" type="ORF">DWB78_04760</name>
    <name evidence="4" type="ORF">SAMN05216278_2143</name>
</gene>
<feature type="region of interest" description="Disordered" evidence="1">
    <location>
        <begin position="1"/>
        <end position="22"/>
    </location>
</feature>
<dbReference type="Proteomes" id="UP000255421">
    <property type="component" value="Unassembled WGS sequence"/>
</dbReference>
<evidence type="ECO:0000313" key="5">
    <source>
        <dbReference type="Proteomes" id="UP000199289"/>
    </source>
</evidence>
<reference evidence="3 6" key="3">
    <citation type="submission" date="2018-07" db="EMBL/GenBank/DDBJ databases">
        <title>Genome sequence of extremly halophilic archaeon Halopelagius longus strain BC12-B1.</title>
        <authorList>
            <person name="Zhang X."/>
        </authorList>
    </citation>
    <scope>NUCLEOTIDE SEQUENCE [LARGE SCALE GENOMIC DNA]</scope>
    <source>
        <strain evidence="3 6">BC12-B1</strain>
    </source>
</reference>
<name>A0A1H1C735_9EURY</name>
<reference evidence="5" key="1">
    <citation type="submission" date="2016-10" db="EMBL/GenBank/DDBJ databases">
        <authorList>
            <person name="Varghese N."/>
            <person name="Submissions S."/>
        </authorList>
    </citation>
    <scope>NUCLEOTIDE SEQUENCE [LARGE SCALE GENOMIC DNA]</scope>
    <source>
        <strain evidence="5">CGMCC 1.12397</strain>
    </source>
</reference>
<dbReference type="OrthoDB" id="221929at2157"/>
<reference evidence="4" key="2">
    <citation type="submission" date="2016-10" db="EMBL/GenBank/DDBJ databases">
        <authorList>
            <person name="de Groot N.N."/>
        </authorList>
    </citation>
    <scope>NUCLEOTIDE SEQUENCE [LARGE SCALE GENOMIC DNA]</scope>
    <source>
        <strain evidence="4">CGMCC 1.12397</strain>
    </source>
</reference>
<dbReference type="Proteomes" id="UP000199289">
    <property type="component" value="Unassembled WGS sequence"/>
</dbReference>
<dbReference type="InterPro" id="IPR040624">
    <property type="entry name" value="HalOD1"/>
</dbReference>
<dbReference type="EMBL" id="FNKQ01000002">
    <property type="protein sequence ID" value="SDQ59860.1"/>
    <property type="molecule type" value="Genomic_DNA"/>
</dbReference>
<dbReference type="RefSeq" id="WP_092537012.1">
    <property type="nucleotide sequence ID" value="NZ_FNKQ01000002.1"/>
</dbReference>
<organism evidence="4 5">
    <name type="scientific">Halopelagius longus</name>
    <dbReference type="NCBI Taxonomy" id="1236180"/>
    <lineage>
        <taxon>Archaea</taxon>
        <taxon>Methanobacteriati</taxon>
        <taxon>Methanobacteriota</taxon>
        <taxon>Stenosarchaea group</taxon>
        <taxon>Halobacteria</taxon>
        <taxon>Halobacteriales</taxon>
        <taxon>Haloferacaceae</taxon>
    </lineage>
</organism>
<dbReference type="Pfam" id="PF18545">
    <property type="entry name" value="HalOD1"/>
    <property type="match status" value="1"/>
</dbReference>
<evidence type="ECO:0000259" key="2">
    <source>
        <dbReference type="Pfam" id="PF18545"/>
    </source>
</evidence>
<evidence type="ECO:0000256" key="1">
    <source>
        <dbReference type="SAM" id="MobiDB-lite"/>
    </source>
</evidence>
<evidence type="ECO:0000313" key="6">
    <source>
        <dbReference type="Proteomes" id="UP000255421"/>
    </source>
</evidence>
<dbReference type="EMBL" id="QQST01000001">
    <property type="protein sequence ID" value="RDI71096.1"/>
    <property type="molecule type" value="Genomic_DNA"/>
</dbReference>
<dbReference type="AlphaFoldDB" id="A0A1H1C735"/>
<evidence type="ECO:0000313" key="4">
    <source>
        <dbReference type="EMBL" id="SDQ59860.1"/>
    </source>
</evidence>
<feature type="domain" description="Halobacterial output" evidence="2">
    <location>
        <begin position="26"/>
        <end position="95"/>
    </location>
</feature>
<evidence type="ECO:0000313" key="3">
    <source>
        <dbReference type="EMBL" id="RDI71096.1"/>
    </source>
</evidence>
<keyword evidence="6" id="KW-1185">Reference proteome</keyword>
<sequence>MVEDGVGGRDPSAPADEYHAMHDWSDDEPLSFSVVRAVSMLAGKEPEALQPLYEVIDPDALDSLFTDKAGRNGTLSFSLDGYDVTIHADGSIVVERADANYPSGPSP</sequence>
<accession>A0A1H1C735</accession>
<protein>
    <recommendedName>
        <fullName evidence="2">Halobacterial output domain-containing protein</fullName>
    </recommendedName>
</protein>